<dbReference type="SUPFAM" id="SSF48371">
    <property type="entry name" value="ARM repeat"/>
    <property type="match status" value="1"/>
</dbReference>
<comment type="caution">
    <text evidence="2">The sequence shown here is derived from an EMBL/GenBank/DDBJ whole genome shotgun (WGS) entry which is preliminary data.</text>
</comment>
<accession>A0ABN9WLS5</accession>
<dbReference type="PANTHER" id="PTHR10292">
    <property type="entry name" value="CLATHRIN HEAVY CHAIN RELATED"/>
    <property type="match status" value="1"/>
</dbReference>
<dbReference type="Pfam" id="PF13838">
    <property type="entry name" value="Clathrin_H_link"/>
    <property type="match status" value="1"/>
</dbReference>
<keyword evidence="3" id="KW-1185">Reference proteome</keyword>
<feature type="non-terminal residue" evidence="2">
    <location>
        <position position="367"/>
    </location>
</feature>
<reference evidence="2" key="1">
    <citation type="submission" date="2023-10" db="EMBL/GenBank/DDBJ databases">
        <authorList>
            <person name="Chen Y."/>
            <person name="Shah S."/>
            <person name="Dougan E. K."/>
            <person name="Thang M."/>
            <person name="Chan C."/>
        </authorList>
    </citation>
    <scope>NUCLEOTIDE SEQUENCE [LARGE SCALE GENOMIC DNA]</scope>
</reference>
<proteinExistence type="predicted"/>
<evidence type="ECO:0000313" key="2">
    <source>
        <dbReference type="EMBL" id="CAK0886316.1"/>
    </source>
</evidence>
<name>A0ABN9WLS5_9DINO</name>
<evidence type="ECO:0000256" key="1">
    <source>
        <dbReference type="SAM" id="MobiDB-lite"/>
    </source>
</evidence>
<feature type="region of interest" description="Disordered" evidence="1">
    <location>
        <begin position="325"/>
        <end position="367"/>
    </location>
</feature>
<dbReference type="InterPro" id="IPR016024">
    <property type="entry name" value="ARM-type_fold"/>
</dbReference>
<dbReference type="InterPro" id="IPR016025">
    <property type="entry name" value="Clathrin_H-chain_N"/>
</dbReference>
<sequence length="367" mass="38554">MDSPITLNGATECTPEHLVQVLNFEAKRKLGAYHVLQGIKDAYRWHLEAAGSAPDWVPDQGGKAGRGRHPGHHLYAANSKPPWRLLAATSTPDKGNTIDGNARPYRAEKKQQQTVEGHASNFGGAPANDSAAPSGAFALLEREPGTVQATLRIVDLPPPGPQIHAEIATPPEAPCDFTAAAHAGPKHGVAHMASKAGYLLIFTIATAPVLARTRVSQKSVSAPVGSEQSDGAILAKRKGRALSGKVNETPFINDFSSSDCMGEATVAAQHGSGLLRTPRTIKQFRSIQAPKGQPSPTLRYFITLFEHGKPKALEPLEQAHPHFGGEGGCDEAAAKPAREHAFNQGQLQAGDTCGGPPAPTEPGGIPG</sequence>
<evidence type="ECO:0000313" key="3">
    <source>
        <dbReference type="Proteomes" id="UP001189429"/>
    </source>
</evidence>
<dbReference type="Gene3D" id="2.130.10.110">
    <property type="entry name" value="Clathrin heavy-chain terminal domain"/>
    <property type="match status" value="1"/>
</dbReference>
<protein>
    <submittedName>
        <fullName evidence="2">Uncharacterized protein</fullName>
    </submittedName>
</protein>
<feature type="region of interest" description="Disordered" evidence="1">
    <location>
        <begin position="90"/>
        <end position="131"/>
    </location>
</feature>
<dbReference type="SUPFAM" id="SSF50989">
    <property type="entry name" value="Clathrin heavy-chain terminal domain"/>
    <property type="match status" value="1"/>
</dbReference>
<dbReference type="Proteomes" id="UP001189429">
    <property type="component" value="Unassembled WGS sequence"/>
</dbReference>
<dbReference type="EMBL" id="CAUYUJ010018787">
    <property type="protein sequence ID" value="CAK0886316.1"/>
    <property type="molecule type" value="Genomic_DNA"/>
</dbReference>
<gene>
    <name evidence="2" type="ORF">PCOR1329_LOCUS67701</name>
</gene>
<organism evidence="2 3">
    <name type="scientific">Prorocentrum cordatum</name>
    <dbReference type="NCBI Taxonomy" id="2364126"/>
    <lineage>
        <taxon>Eukaryota</taxon>
        <taxon>Sar</taxon>
        <taxon>Alveolata</taxon>
        <taxon>Dinophyceae</taxon>
        <taxon>Prorocentrales</taxon>
        <taxon>Prorocentraceae</taxon>
        <taxon>Prorocentrum</taxon>
    </lineage>
</organism>
<dbReference type="PANTHER" id="PTHR10292:SF1">
    <property type="entry name" value="CLATHRIN HEAVY CHAIN"/>
    <property type="match status" value="1"/>
</dbReference>
<feature type="compositionally biased region" description="Basic and acidic residues" evidence="1">
    <location>
        <begin position="332"/>
        <end position="341"/>
    </location>
</feature>